<dbReference type="GO" id="GO:0071602">
    <property type="term" value="P:phytosphingosine biosynthetic process"/>
    <property type="evidence" value="ECO:0007669"/>
    <property type="project" value="TreeGrafter"/>
</dbReference>
<gene>
    <name evidence="10" type="ORF">RO3G_06855</name>
</gene>
<evidence type="ECO:0000256" key="1">
    <source>
        <dbReference type="ARBA" id="ARBA00004141"/>
    </source>
</evidence>
<keyword evidence="5 9" id="KW-1133">Transmembrane helix</keyword>
<keyword evidence="7" id="KW-0106">Calcium</keyword>
<name>I1C120_RHIO9</name>
<evidence type="ECO:0000256" key="7">
    <source>
        <dbReference type="PIRSR" id="PIRSR608901-1"/>
    </source>
</evidence>
<evidence type="ECO:0000256" key="9">
    <source>
        <dbReference type="SAM" id="Phobius"/>
    </source>
</evidence>
<dbReference type="Proteomes" id="UP000009138">
    <property type="component" value="Unassembled WGS sequence"/>
</dbReference>
<dbReference type="GO" id="GO:0005789">
    <property type="term" value="C:endoplasmic reticulum membrane"/>
    <property type="evidence" value="ECO:0007669"/>
    <property type="project" value="TreeGrafter"/>
</dbReference>
<evidence type="ECO:0008006" key="12">
    <source>
        <dbReference type="Google" id="ProtNLM"/>
    </source>
</evidence>
<organism evidence="10 11">
    <name type="scientific">Rhizopus delemar (strain RA 99-880 / ATCC MYA-4621 / FGSC 9543 / NRRL 43880)</name>
    <name type="common">Mucormycosis agent</name>
    <name type="synonym">Rhizopus arrhizus var. delemar</name>
    <dbReference type="NCBI Taxonomy" id="246409"/>
    <lineage>
        <taxon>Eukaryota</taxon>
        <taxon>Fungi</taxon>
        <taxon>Fungi incertae sedis</taxon>
        <taxon>Mucoromycota</taxon>
        <taxon>Mucoromycotina</taxon>
        <taxon>Mucoromycetes</taxon>
        <taxon>Mucorales</taxon>
        <taxon>Mucorineae</taxon>
        <taxon>Rhizopodaceae</taxon>
        <taxon>Rhizopus</taxon>
    </lineage>
</organism>
<accession>I1C120</accession>
<dbReference type="InterPro" id="IPR008901">
    <property type="entry name" value="ACER"/>
</dbReference>
<evidence type="ECO:0000256" key="5">
    <source>
        <dbReference type="ARBA" id="ARBA00022989"/>
    </source>
</evidence>
<feature type="binding site" evidence="7">
    <location>
        <position position="43"/>
    </location>
    <ligand>
        <name>Ca(2+)</name>
        <dbReference type="ChEBI" id="CHEBI:29108"/>
    </ligand>
</feature>
<dbReference type="EMBL" id="CH476736">
    <property type="protein sequence ID" value="EIE82150.1"/>
    <property type="molecule type" value="Genomic_DNA"/>
</dbReference>
<feature type="transmembrane region" description="Helical" evidence="9">
    <location>
        <begin position="122"/>
        <end position="140"/>
    </location>
</feature>
<evidence type="ECO:0000256" key="4">
    <source>
        <dbReference type="ARBA" id="ARBA00022801"/>
    </source>
</evidence>
<dbReference type="PANTHER" id="PTHR46187">
    <property type="entry name" value="ALKALINE CERAMIDASE 3"/>
    <property type="match status" value="1"/>
</dbReference>
<feature type="transmembrane region" description="Helical" evidence="9">
    <location>
        <begin position="75"/>
        <end position="95"/>
    </location>
</feature>
<comment type="subcellular location">
    <subcellularLocation>
        <location evidence="1">Membrane</location>
        <topology evidence="1">Multi-pass membrane protein</topology>
    </subcellularLocation>
</comment>
<dbReference type="InParanoid" id="I1C120"/>
<keyword evidence="7" id="KW-0479">Metal-binding</keyword>
<keyword evidence="11" id="KW-1185">Reference proteome</keyword>
<dbReference type="GO" id="GO:0016811">
    <property type="term" value="F:hydrolase activity, acting on carbon-nitrogen (but not peptide) bonds, in linear amides"/>
    <property type="evidence" value="ECO:0007669"/>
    <property type="project" value="InterPro"/>
</dbReference>
<keyword evidence="4" id="KW-0378">Hydrolase</keyword>
<dbReference type="Pfam" id="PF05875">
    <property type="entry name" value="Ceramidase"/>
    <property type="match status" value="1"/>
</dbReference>
<dbReference type="STRING" id="246409.I1C120"/>
<reference evidence="10 11" key="1">
    <citation type="journal article" date="2009" name="PLoS Genet.">
        <title>Genomic analysis of the basal lineage fungus Rhizopus oryzae reveals a whole-genome duplication.</title>
        <authorList>
            <person name="Ma L.-J."/>
            <person name="Ibrahim A.S."/>
            <person name="Skory C."/>
            <person name="Grabherr M.G."/>
            <person name="Burger G."/>
            <person name="Butler M."/>
            <person name="Elias M."/>
            <person name="Idnurm A."/>
            <person name="Lang B.F."/>
            <person name="Sone T."/>
            <person name="Abe A."/>
            <person name="Calvo S.E."/>
            <person name="Corrochano L.M."/>
            <person name="Engels R."/>
            <person name="Fu J."/>
            <person name="Hansberg W."/>
            <person name="Kim J.-M."/>
            <person name="Kodira C.D."/>
            <person name="Koehrsen M.J."/>
            <person name="Liu B."/>
            <person name="Miranda-Saavedra D."/>
            <person name="O'Leary S."/>
            <person name="Ortiz-Castellanos L."/>
            <person name="Poulter R."/>
            <person name="Rodriguez-Romero J."/>
            <person name="Ruiz-Herrera J."/>
            <person name="Shen Y.-Q."/>
            <person name="Zeng Q."/>
            <person name="Galagan J."/>
            <person name="Birren B.W."/>
            <person name="Cuomo C.A."/>
            <person name="Wickes B.L."/>
        </authorList>
    </citation>
    <scope>NUCLEOTIDE SEQUENCE [LARGE SCALE GENOMIC DNA]</scope>
    <source>
        <strain evidence="11">RA 99-880 / ATCC MYA-4621 / FGSC 9543 / NRRL 43880</strain>
    </source>
</reference>
<evidence type="ECO:0000256" key="3">
    <source>
        <dbReference type="ARBA" id="ARBA00022692"/>
    </source>
</evidence>
<protein>
    <recommendedName>
        <fullName evidence="12">Alkaline ceramidase 3</fullName>
    </recommendedName>
</protein>
<feature type="transmembrane region" description="Helical" evidence="9">
    <location>
        <begin position="44"/>
        <end position="63"/>
    </location>
</feature>
<proteinExistence type="inferred from homology"/>
<dbReference type="GeneID" id="93613826"/>
<dbReference type="eggNOG" id="KOG2329">
    <property type="taxonomic scope" value="Eukaryota"/>
</dbReference>
<evidence type="ECO:0000313" key="11">
    <source>
        <dbReference type="Proteomes" id="UP000009138"/>
    </source>
</evidence>
<comment type="similarity">
    <text evidence="2">Belongs to the alkaline ceramidase family.</text>
</comment>
<dbReference type="GO" id="GO:0046872">
    <property type="term" value="F:metal ion binding"/>
    <property type="evidence" value="ECO:0007669"/>
    <property type="project" value="UniProtKB-KW"/>
</dbReference>
<feature type="binding site" evidence="7">
    <location>
        <position position="17"/>
    </location>
    <ligand>
        <name>Ca(2+)</name>
        <dbReference type="ChEBI" id="CHEBI:29108"/>
    </ligand>
</feature>
<keyword evidence="6 9" id="KW-0472">Membrane</keyword>
<sequence>MSEYDQGYWGSITSSVDCHDLMLMMVSSCRCEENYVYSWYIAEFWNTISSLAMIILGLMGTILHWKTLGSKLSFGYLFIIIVGIGSILFHATLQFEYQMWDEVPMIWTACYLLWLLLEENGYHGYFSLMILCYCTLATYLTSQSRGSLQFYLFQLS</sequence>
<evidence type="ECO:0000256" key="6">
    <source>
        <dbReference type="ARBA" id="ARBA00023136"/>
    </source>
</evidence>
<feature type="binding site" evidence="7">
    <location>
        <position position="32"/>
    </location>
    <ligand>
        <name>Ca(2+)</name>
        <dbReference type="ChEBI" id="CHEBI:29108"/>
    </ligand>
</feature>
<evidence type="ECO:0000313" key="10">
    <source>
        <dbReference type="EMBL" id="EIE82150.1"/>
    </source>
</evidence>
<keyword evidence="8" id="KW-0862">Zinc</keyword>
<dbReference type="OrthoDB" id="187171at2759"/>
<comment type="cofactor">
    <cofactor evidence="8">
        <name>Zn(2+)</name>
        <dbReference type="ChEBI" id="CHEBI:29105"/>
    </cofactor>
</comment>
<dbReference type="OMA" id="VICSNMS"/>
<dbReference type="VEuPathDB" id="FungiDB:RO3G_06855"/>
<dbReference type="RefSeq" id="XP_067517546.1">
    <property type="nucleotide sequence ID" value="XM_067661445.1"/>
</dbReference>
<evidence type="ECO:0000256" key="2">
    <source>
        <dbReference type="ARBA" id="ARBA00009780"/>
    </source>
</evidence>
<feature type="binding site" evidence="7">
    <location>
        <position position="34"/>
    </location>
    <ligand>
        <name>Ca(2+)</name>
        <dbReference type="ChEBI" id="CHEBI:29108"/>
    </ligand>
</feature>
<dbReference type="GO" id="GO:0006672">
    <property type="term" value="P:ceramide metabolic process"/>
    <property type="evidence" value="ECO:0007669"/>
    <property type="project" value="InterPro"/>
</dbReference>
<dbReference type="PANTHER" id="PTHR46187:SF3">
    <property type="entry name" value="ALKALINE CERAMIDASE 3"/>
    <property type="match status" value="1"/>
</dbReference>
<dbReference type="AlphaFoldDB" id="I1C120"/>
<keyword evidence="3 9" id="KW-0812">Transmembrane</keyword>
<evidence type="ECO:0000256" key="8">
    <source>
        <dbReference type="PIRSR" id="PIRSR608901-2"/>
    </source>
</evidence>
<feature type="binding site" evidence="8">
    <location>
        <position position="90"/>
    </location>
    <ligand>
        <name>Zn(2+)</name>
        <dbReference type="ChEBI" id="CHEBI:29105"/>
        <note>catalytic</note>
    </ligand>
</feature>